<protein>
    <submittedName>
        <fullName evidence="1">Uncharacterized protein</fullName>
    </submittedName>
</protein>
<gene>
    <name evidence="1" type="ORF">SBRY_10266</name>
</gene>
<name>A0A9W4E2L3_9ACTN</name>
<keyword evidence="2" id="KW-1185">Reference proteome</keyword>
<evidence type="ECO:0000313" key="1">
    <source>
        <dbReference type="EMBL" id="CAG7599741.1"/>
    </source>
</evidence>
<comment type="caution">
    <text evidence="1">The sequence shown here is derived from an EMBL/GenBank/DDBJ whole genome shotgun (WGS) entry which is preliminary data.</text>
</comment>
<dbReference type="EMBL" id="CAJVAX010000001">
    <property type="protein sequence ID" value="CAG7599741.1"/>
    <property type="molecule type" value="Genomic_DNA"/>
</dbReference>
<evidence type="ECO:0000313" key="2">
    <source>
        <dbReference type="Proteomes" id="UP001153328"/>
    </source>
</evidence>
<accession>A0A9W4E2L3</accession>
<organism evidence="1 2">
    <name type="scientific">Actinacidiphila bryophytorum</name>
    <dbReference type="NCBI Taxonomy" id="1436133"/>
    <lineage>
        <taxon>Bacteria</taxon>
        <taxon>Bacillati</taxon>
        <taxon>Actinomycetota</taxon>
        <taxon>Actinomycetes</taxon>
        <taxon>Kitasatosporales</taxon>
        <taxon>Streptomycetaceae</taxon>
        <taxon>Actinacidiphila</taxon>
    </lineage>
</organism>
<reference evidence="1" key="1">
    <citation type="submission" date="2021-06" db="EMBL/GenBank/DDBJ databases">
        <authorList>
            <person name="Arsene-Ploetze F."/>
        </authorList>
    </citation>
    <scope>NUCLEOTIDE SEQUENCE</scope>
    <source>
        <strain evidence="1">SBRY1</strain>
    </source>
</reference>
<proteinExistence type="predicted"/>
<dbReference type="AlphaFoldDB" id="A0A9W4E2L3"/>
<sequence>MAPCHWLYQSYHHRYTTTAPHANAPEAMVCLRGVAQRQQRRQRRAVRRVPAATSAC</sequence>
<dbReference type="Proteomes" id="UP001153328">
    <property type="component" value="Unassembled WGS sequence"/>
</dbReference>